<keyword evidence="10" id="KW-0648">Protein biosynthesis</keyword>
<keyword evidence="9" id="KW-0460">Magnesium</keyword>
<dbReference type="EMBL" id="UYSG01011254">
    <property type="protein sequence ID" value="VDL61612.1"/>
    <property type="molecule type" value="Genomic_DNA"/>
</dbReference>
<evidence type="ECO:0000256" key="2">
    <source>
        <dbReference type="ARBA" id="ARBA00006703"/>
    </source>
</evidence>
<dbReference type="Pfam" id="PF18552">
    <property type="entry name" value="PheRS_DBD1"/>
    <property type="match status" value="1"/>
</dbReference>
<evidence type="ECO:0000256" key="12">
    <source>
        <dbReference type="SAM" id="MobiDB-lite"/>
    </source>
</evidence>
<dbReference type="GO" id="GO:0009328">
    <property type="term" value="C:phenylalanine-tRNA ligase complex"/>
    <property type="evidence" value="ECO:0007669"/>
    <property type="project" value="TreeGrafter"/>
</dbReference>
<dbReference type="InterPro" id="IPR002319">
    <property type="entry name" value="Phenylalanyl-tRNA_Synthase"/>
</dbReference>
<dbReference type="NCBIfam" id="TIGR00468">
    <property type="entry name" value="pheS"/>
    <property type="match status" value="1"/>
</dbReference>
<keyword evidence="6" id="KW-0479">Metal-binding</keyword>
<reference evidence="14 15" key="2">
    <citation type="submission" date="2018-11" db="EMBL/GenBank/DDBJ databases">
        <authorList>
            <consortium name="Pathogen Informatics"/>
        </authorList>
    </citation>
    <scope>NUCLEOTIDE SEQUENCE [LARGE SCALE GENOMIC DNA]</scope>
</reference>
<evidence type="ECO:0000256" key="7">
    <source>
        <dbReference type="ARBA" id="ARBA00022741"/>
    </source>
</evidence>
<keyword evidence="7" id="KW-0547">Nucleotide-binding</keyword>
<keyword evidence="4" id="KW-0963">Cytoplasm</keyword>
<evidence type="ECO:0000256" key="5">
    <source>
        <dbReference type="ARBA" id="ARBA00022598"/>
    </source>
</evidence>
<dbReference type="GO" id="GO:0005829">
    <property type="term" value="C:cytosol"/>
    <property type="evidence" value="ECO:0007669"/>
    <property type="project" value="TreeGrafter"/>
</dbReference>
<dbReference type="WBParaSite" id="HDID_0000929601-mRNA-1">
    <property type="protein sequence ID" value="HDID_0000929601-mRNA-1"/>
    <property type="gene ID" value="HDID_0000929601"/>
</dbReference>
<dbReference type="PANTHER" id="PTHR11538:SF40">
    <property type="entry name" value="PHENYLALANINE--TRNA LIGASE ALPHA SUBUNIT"/>
    <property type="match status" value="1"/>
</dbReference>
<dbReference type="Proteomes" id="UP000274504">
    <property type="component" value="Unassembled WGS sequence"/>
</dbReference>
<dbReference type="GO" id="GO:0000049">
    <property type="term" value="F:tRNA binding"/>
    <property type="evidence" value="ECO:0007669"/>
    <property type="project" value="InterPro"/>
</dbReference>
<dbReference type="Gene3D" id="3.30.1370.240">
    <property type="match status" value="1"/>
</dbReference>
<dbReference type="Pfam" id="PF01409">
    <property type="entry name" value="tRNA-synt_2d"/>
    <property type="match status" value="1"/>
</dbReference>
<dbReference type="OrthoDB" id="238316at2759"/>
<keyword evidence="8" id="KW-0067">ATP-binding</keyword>
<evidence type="ECO:0000256" key="10">
    <source>
        <dbReference type="ARBA" id="ARBA00022917"/>
    </source>
</evidence>
<gene>
    <name evidence="14" type="ORF">HDID_LOCUS9294</name>
</gene>
<dbReference type="InterPro" id="IPR045864">
    <property type="entry name" value="aa-tRNA-synth_II/BPL/LPL"/>
</dbReference>
<dbReference type="Pfam" id="PF18553">
    <property type="entry name" value="PheRS_DBD3"/>
    <property type="match status" value="1"/>
</dbReference>
<name>A0A0R3SUU6_HYMDI</name>
<evidence type="ECO:0000256" key="3">
    <source>
        <dbReference type="ARBA" id="ARBA00012814"/>
    </source>
</evidence>
<evidence type="ECO:0000256" key="6">
    <source>
        <dbReference type="ARBA" id="ARBA00022723"/>
    </source>
</evidence>
<feature type="region of interest" description="Disordered" evidence="12">
    <location>
        <begin position="1"/>
        <end position="37"/>
    </location>
</feature>
<dbReference type="GO" id="GO:0046872">
    <property type="term" value="F:metal ion binding"/>
    <property type="evidence" value="ECO:0007669"/>
    <property type="project" value="UniProtKB-KW"/>
</dbReference>
<dbReference type="Gene3D" id="1.10.10.2320">
    <property type="match status" value="1"/>
</dbReference>
<dbReference type="InterPro" id="IPR004529">
    <property type="entry name" value="Phe-tRNA-synth_IIc_asu"/>
</dbReference>
<evidence type="ECO:0000313" key="16">
    <source>
        <dbReference type="WBParaSite" id="HDID_0000929601-mRNA-1"/>
    </source>
</evidence>
<feature type="domain" description="Aminoacyl-transfer RNA synthetases class-II family profile" evidence="13">
    <location>
        <begin position="679"/>
        <end position="880"/>
    </location>
</feature>
<dbReference type="EC" id="6.1.1.20" evidence="3"/>
<dbReference type="GO" id="GO:0006432">
    <property type="term" value="P:phenylalanyl-tRNA aminoacylation"/>
    <property type="evidence" value="ECO:0007669"/>
    <property type="project" value="InterPro"/>
</dbReference>
<proteinExistence type="inferred from homology"/>
<dbReference type="AlphaFoldDB" id="A0A0R3SUU6"/>
<evidence type="ECO:0000313" key="15">
    <source>
        <dbReference type="Proteomes" id="UP000274504"/>
    </source>
</evidence>
<dbReference type="InterPro" id="IPR040724">
    <property type="entry name" value="PheRS_DBD1"/>
</dbReference>
<accession>A0A0R3SUU6</accession>
<evidence type="ECO:0000256" key="4">
    <source>
        <dbReference type="ARBA" id="ARBA00022490"/>
    </source>
</evidence>
<evidence type="ECO:0000259" key="13">
    <source>
        <dbReference type="PROSITE" id="PS50862"/>
    </source>
</evidence>
<comment type="similarity">
    <text evidence="2">Belongs to the class-II aminoacyl-tRNA synthetase family. Phe-tRNA synthetase alpha subunit type 2 subfamily.</text>
</comment>
<feature type="compositionally biased region" description="Polar residues" evidence="12">
    <location>
        <begin position="17"/>
        <end position="37"/>
    </location>
</feature>
<keyword evidence="5" id="KW-0436">Ligase</keyword>
<keyword evidence="11" id="KW-0030">Aminoacyl-tRNA synthetase</keyword>
<organism evidence="16">
    <name type="scientific">Hymenolepis diminuta</name>
    <name type="common">Rat tapeworm</name>
    <dbReference type="NCBI Taxonomy" id="6216"/>
    <lineage>
        <taxon>Eukaryota</taxon>
        <taxon>Metazoa</taxon>
        <taxon>Spiralia</taxon>
        <taxon>Lophotrochozoa</taxon>
        <taxon>Platyhelminthes</taxon>
        <taxon>Cestoda</taxon>
        <taxon>Eucestoda</taxon>
        <taxon>Cyclophyllidea</taxon>
        <taxon>Hymenolepididae</taxon>
        <taxon>Hymenolepis</taxon>
    </lineage>
</organism>
<dbReference type="InterPro" id="IPR040725">
    <property type="entry name" value="PheRS_DBD3"/>
</dbReference>
<dbReference type="Gene3D" id="3.30.930.10">
    <property type="entry name" value="Bira Bifunctional Protein, Domain 2"/>
    <property type="match status" value="1"/>
</dbReference>
<evidence type="ECO:0000256" key="1">
    <source>
        <dbReference type="ARBA" id="ARBA00004496"/>
    </source>
</evidence>
<evidence type="ECO:0000313" key="14">
    <source>
        <dbReference type="EMBL" id="VDL61612.1"/>
    </source>
</evidence>
<dbReference type="SUPFAM" id="SSF55681">
    <property type="entry name" value="Class II aaRS and biotin synthetases"/>
    <property type="match status" value="1"/>
</dbReference>
<dbReference type="GO" id="GO:0005524">
    <property type="term" value="F:ATP binding"/>
    <property type="evidence" value="ECO:0007669"/>
    <property type="project" value="UniProtKB-KW"/>
</dbReference>
<dbReference type="Gene3D" id="1.10.10.2330">
    <property type="match status" value="1"/>
</dbReference>
<dbReference type="PANTHER" id="PTHR11538">
    <property type="entry name" value="PHENYLALANYL-TRNA SYNTHETASE"/>
    <property type="match status" value="1"/>
</dbReference>
<dbReference type="PROSITE" id="PS50862">
    <property type="entry name" value="AA_TRNA_LIGASE_II"/>
    <property type="match status" value="1"/>
</dbReference>
<dbReference type="InterPro" id="IPR006195">
    <property type="entry name" value="aa-tRNA-synth_II"/>
</dbReference>
<protein>
    <recommendedName>
        <fullName evidence="3">phenylalanine--tRNA ligase</fullName>
        <ecNumber evidence="3">6.1.1.20</ecNumber>
    </recommendedName>
</protein>
<sequence length="880" mass="100275">MRKYVIPSKDHEVNPEKTPSSERNNSNKIGINSLPLSTSFPPAAKSHQIITGKTGRSALTLNLQIHASSSYVHPSSELFLDHVSSEPFQKRHRALQAEGRKLGDRLPPTSNRQFDPIYDPKLTEESLFKKTLAVGVSDVVRNALINHKLSLTDFRPLKAPFVPYIIKILVNSIERDCETHGWNAVFISSDTSQMELAELHACLLLQNKNYHDHIKRQVIAMSLPLKVDALRVLLARFKQKPLHFSKPILKEIVKRPLYDLFLRPNTNIKDLVRQTCLPSSRTTMDTLAFMMFHLQHAWKGCISNVASKTALAKIYGPLLVSFSERPVITDQDPTNYKTEEAAILEVILEVCDLQFWDNLSMLKMNLAFKSEVDDSEVQVADPLEDNAIKTSVEPFEYENEAWFSCLFGPNESPTKKTHEVEEQSIKYPWESNIFAKCRFTPQCIQSTEKAENQHGDDQMDLIQTFLDALANKSPLNSLEFADSLKVDHQTVVGGIKSLQQIDGMISAEQVSQTEFALTEEGEYVREHGSHEFVVYCSIPDEGISMPDLMKTSKYAKVGLSKALAAKWISVTKNESNVQIVKKLNKPSGDDVQACLEKLQDLSINERNDLKKRKLITEKKTTVYIVERGPNFTTQLVKEETDLTSEMVQSGSWKDLKFKKYNFKALGAFPEGGHLHPLLRVRAEFRRILMDMGFSEMPTNNYVESSFWNFDSLFQPQQHPARDAHDTFFLSDPASTDLMAHIPHDYLERVKKTHEVGGFGSKGHRYDWQLSEAAKNLLRTHTTAVSARMLYQLAQQKEFKPQRYFSIDRVFRNETLDATHLAEFHQVEGVFADYGLNLGHLKAVIRAFFDHLGLHQLRFKPAYNPYTEPSMEIFSFHPGKL</sequence>
<evidence type="ECO:0000256" key="9">
    <source>
        <dbReference type="ARBA" id="ARBA00022842"/>
    </source>
</evidence>
<evidence type="ECO:0000256" key="8">
    <source>
        <dbReference type="ARBA" id="ARBA00022840"/>
    </source>
</evidence>
<dbReference type="GO" id="GO:0004826">
    <property type="term" value="F:phenylalanine-tRNA ligase activity"/>
    <property type="evidence" value="ECO:0007669"/>
    <property type="project" value="UniProtKB-EC"/>
</dbReference>
<dbReference type="STRING" id="6216.A0A0R3SUU6"/>
<reference evidence="16" key="1">
    <citation type="submission" date="2017-02" db="UniProtKB">
        <authorList>
            <consortium name="WormBaseParasite"/>
        </authorList>
    </citation>
    <scope>IDENTIFICATION</scope>
</reference>
<evidence type="ECO:0000256" key="11">
    <source>
        <dbReference type="ARBA" id="ARBA00023146"/>
    </source>
</evidence>
<comment type="subcellular location">
    <subcellularLocation>
        <location evidence="1">Cytoplasm</location>
    </subcellularLocation>
</comment>